<dbReference type="RefSeq" id="WP_096332979.1">
    <property type="nucleotide sequence ID" value="NZ_FOMX01000012.1"/>
</dbReference>
<dbReference type="EMBL" id="FOMX01000012">
    <property type="protein sequence ID" value="SFE34984.1"/>
    <property type="molecule type" value="Genomic_DNA"/>
</dbReference>
<evidence type="ECO:0000256" key="2">
    <source>
        <dbReference type="SAM" id="SignalP"/>
    </source>
</evidence>
<dbReference type="OrthoDB" id="5505241at2"/>
<evidence type="ECO:0000256" key="1">
    <source>
        <dbReference type="SAM" id="MobiDB-lite"/>
    </source>
</evidence>
<sequence length="277" mass="28440">MPRTNPIFWRLAPLALALACEAAGGHATTDQPLDDVDDGEPADTGELPGPTKKEPDVGPGPAFECDPWQQDCPEGQKCNLYSLGGDATLDGAKCVPLDDNPAQVGELCIAQGGYGAGPDDCDAGLLCWNVIPGGQGVCVQVCDGQAVSPQCPEGQLCTKSFGDYHYKCLPTCDPLEQDCIEGELCASGDAGFVCAPDVSGEGGRIYDVCTAANDCDRGLMCSAPDAAPQCPNDPAGGCCLPFCELGGVCPDGLECHDFEDPNEPPELAAVGACGLVP</sequence>
<feature type="chain" id="PRO_5011492600" evidence="2">
    <location>
        <begin position="28"/>
        <end position="277"/>
    </location>
</feature>
<keyword evidence="2" id="KW-0732">Signal</keyword>
<reference evidence="4" key="1">
    <citation type="submission" date="2016-10" db="EMBL/GenBank/DDBJ databases">
        <authorList>
            <person name="Varghese N."/>
            <person name="Submissions S."/>
        </authorList>
    </citation>
    <scope>NUCLEOTIDE SEQUENCE [LARGE SCALE GENOMIC DNA]</scope>
    <source>
        <strain evidence="4">ATCC 25963</strain>
    </source>
</reference>
<feature type="compositionally biased region" description="Acidic residues" evidence="1">
    <location>
        <begin position="32"/>
        <end position="43"/>
    </location>
</feature>
<feature type="signal peptide" evidence="2">
    <location>
        <begin position="1"/>
        <end position="27"/>
    </location>
</feature>
<name>A0A1I1ZT70_9BACT</name>
<feature type="region of interest" description="Disordered" evidence="1">
    <location>
        <begin position="26"/>
        <end position="61"/>
    </location>
</feature>
<dbReference type="AlphaFoldDB" id="A0A1I1ZT70"/>
<organism evidence="3 4">
    <name type="scientific">Nannocystis exedens</name>
    <dbReference type="NCBI Taxonomy" id="54"/>
    <lineage>
        <taxon>Bacteria</taxon>
        <taxon>Pseudomonadati</taxon>
        <taxon>Myxococcota</taxon>
        <taxon>Polyangia</taxon>
        <taxon>Nannocystales</taxon>
        <taxon>Nannocystaceae</taxon>
        <taxon>Nannocystis</taxon>
    </lineage>
</organism>
<accession>A0A1I1ZT70</accession>
<gene>
    <name evidence="3" type="ORF">SAMN02745121_03954</name>
</gene>
<evidence type="ECO:0000313" key="3">
    <source>
        <dbReference type="EMBL" id="SFE34984.1"/>
    </source>
</evidence>
<proteinExistence type="predicted"/>
<evidence type="ECO:0000313" key="4">
    <source>
        <dbReference type="Proteomes" id="UP000199400"/>
    </source>
</evidence>
<protein>
    <submittedName>
        <fullName evidence="3">Uncharacterized protein</fullName>
    </submittedName>
</protein>
<keyword evidence="4" id="KW-1185">Reference proteome</keyword>
<dbReference type="Proteomes" id="UP000199400">
    <property type="component" value="Unassembled WGS sequence"/>
</dbReference>